<dbReference type="PROSITE" id="PS00867">
    <property type="entry name" value="CPSASE_2"/>
    <property type="match status" value="1"/>
</dbReference>
<evidence type="ECO:0000259" key="8">
    <source>
        <dbReference type="PROSITE" id="PS50975"/>
    </source>
</evidence>
<dbReference type="InterPro" id="IPR011764">
    <property type="entry name" value="Biotin_carboxylation_dom"/>
</dbReference>
<dbReference type="AlphaFoldDB" id="A0A6B2NHB6"/>
<dbReference type="InterPro" id="IPR001882">
    <property type="entry name" value="Biotin_BS"/>
</dbReference>
<dbReference type="Gene3D" id="3.30.470.20">
    <property type="entry name" value="ATP-grasp fold, B domain"/>
    <property type="match status" value="1"/>
</dbReference>
<dbReference type="GO" id="GO:0046872">
    <property type="term" value="F:metal ion binding"/>
    <property type="evidence" value="ECO:0007669"/>
    <property type="project" value="InterPro"/>
</dbReference>
<dbReference type="PROSITE" id="PS00866">
    <property type="entry name" value="CPSASE_1"/>
    <property type="match status" value="1"/>
</dbReference>
<dbReference type="Gene3D" id="2.40.50.100">
    <property type="match status" value="1"/>
</dbReference>
<feature type="domain" description="Lipoyl-binding" evidence="7">
    <location>
        <begin position="578"/>
        <end position="652"/>
    </location>
</feature>
<accession>A0A6B2NHB6</accession>
<dbReference type="FunFam" id="3.40.50.20:FF:000010">
    <property type="entry name" value="Propionyl-CoA carboxylase subunit alpha"/>
    <property type="match status" value="1"/>
</dbReference>
<keyword evidence="4 6" id="KW-0067">ATP-binding</keyword>
<dbReference type="FunFam" id="3.30.1490.20:FF:000003">
    <property type="entry name" value="acetyl-CoA carboxylase isoform X1"/>
    <property type="match status" value="1"/>
</dbReference>
<dbReference type="InterPro" id="IPR005481">
    <property type="entry name" value="BC-like_N"/>
</dbReference>
<dbReference type="PANTHER" id="PTHR18866">
    <property type="entry name" value="CARBOXYLASE:PYRUVATE/ACETYL-COA/PROPIONYL-COA CARBOXYLASE"/>
    <property type="match status" value="1"/>
</dbReference>
<evidence type="ECO:0000256" key="3">
    <source>
        <dbReference type="ARBA" id="ARBA00022741"/>
    </source>
</evidence>
<dbReference type="SUPFAM" id="SSF51246">
    <property type="entry name" value="Rudiment single hybrid motif"/>
    <property type="match status" value="1"/>
</dbReference>
<dbReference type="SUPFAM" id="SSF51230">
    <property type="entry name" value="Single hybrid motif"/>
    <property type="match status" value="1"/>
</dbReference>
<protein>
    <submittedName>
        <fullName evidence="10">ATP-grasp domain-containing protein</fullName>
    </submittedName>
</protein>
<dbReference type="SUPFAM" id="SSF52440">
    <property type="entry name" value="PreATP-grasp domain"/>
    <property type="match status" value="1"/>
</dbReference>
<dbReference type="Pfam" id="PF00364">
    <property type="entry name" value="Biotin_lipoyl"/>
    <property type="match status" value="1"/>
</dbReference>
<feature type="domain" description="ATP-grasp" evidence="8">
    <location>
        <begin position="121"/>
        <end position="319"/>
    </location>
</feature>
<feature type="domain" description="Biotin carboxylation" evidence="9">
    <location>
        <begin position="2"/>
        <end position="446"/>
    </location>
</feature>
<dbReference type="PROSITE" id="PS50975">
    <property type="entry name" value="ATP_GRASP"/>
    <property type="match status" value="1"/>
</dbReference>
<organism evidence="10">
    <name type="scientific">Ruegeria sp. PrR005</name>
    <dbReference type="NCBI Taxonomy" id="2706882"/>
    <lineage>
        <taxon>Bacteria</taxon>
        <taxon>Pseudomonadati</taxon>
        <taxon>Pseudomonadota</taxon>
        <taxon>Alphaproteobacteria</taxon>
        <taxon>Rhodobacterales</taxon>
        <taxon>Roseobacteraceae</taxon>
        <taxon>Ruegeria</taxon>
    </lineage>
</organism>
<evidence type="ECO:0000256" key="5">
    <source>
        <dbReference type="ARBA" id="ARBA00023267"/>
    </source>
</evidence>
<dbReference type="Pfam" id="PF00289">
    <property type="entry name" value="Biotin_carb_N"/>
    <property type="match status" value="1"/>
</dbReference>
<dbReference type="EMBL" id="JAAGOX010000002">
    <property type="protein sequence ID" value="NDW43552.1"/>
    <property type="molecule type" value="Genomic_DNA"/>
</dbReference>
<dbReference type="InterPro" id="IPR005482">
    <property type="entry name" value="Biotin_COase_C"/>
</dbReference>
<dbReference type="InterPro" id="IPR000089">
    <property type="entry name" value="Biotin_lipoyl"/>
</dbReference>
<dbReference type="InterPro" id="IPR050856">
    <property type="entry name" value="Biotin_carboxylase_complex"/>
</dbReference>
<keyword evidence="3 6" id="KW-0547">Nucleotide-binding</keyword>
<evidence type="ECO:0000256" key="2">
    <source>
        <dbReference type="ARBA" id="ARBA00022598"/>
    </source>
</evidence>
<keyword evidence="5" id="KW-0092">Biotin</keyword>
<name>A0A6B2NHB6_9RHOB</name>
<proteinExistence type="predicted"/>
<dbReference type="SUPFAM" id="SSF56059">
    <property type="entry name" value="Glutathione synthetase ATP-binding domain-like"/>
    <property type="match status" value="1"/>
</dbReference>
<sequence>MTIRRLLIANRGEIACRIIRTARRMGIGTVAVYSDADRDTPHVRAADAAYHIGPPEAAQSYLDAARLIAAARRAGADAVHPGYGFLSENANFAATCAEAGLAFVGPPAEVIRAMGSKIEARRLAAVSGVPVVAGHDAADPSDAELGVAADRIGFPLLVKASAGGGGRGMRIVRERAQLPAALAAARAEAQAGFGDATLFLERFLTQARHVEVQVLADTQGTVLHLFDRDCSLQRNHQKVIEEAPAPGLSDALRRSMHEAAVKLARSIGYVNAGTVEFLVDPAKDSFHFLEMNTRLQVEHPVTEMVTGLDLVEWQLRIAGGEALPFSQSDIVCAGAAVEARIAAEDPAAGYRPETGRIARFDPAPGCRTDTGIEEGSIVSHHYDSMLAKVIAQGPDRGTALARLEHGLAGMQVGGVVTNIGFLSDLCRAEAFARSDHHTGTIAELFPEGWSAPEAGPWHKAVAAMARILSDHPARSTPFETLGAWRLLPGGGAVCYIERSAVEVKQSGSRWAVTLPEGETFGFDHVALDSGRLIFEADGMRHNIGVLVDEAGVTMMTPVGRFSVAVLPGEGALLDRLAPGDETGTEIRAPMPGLVVEVLHPEGSRLKRGEPVVVLEAMKLMQTLNAPCDGVLDSLSCIPGETVEKHALLAAMTPEEENP</sequence>
<comment type="caution">
    <text evidence="10">The sequence shown here is derived from an EMBL/GenBank/DDBJ whole genome shotgun (WGS) entry which is preliminary data.</text>
</comment>
<evidence type="ECO:0000256" key="6">
    <source>
        <dbReference type="PROSITE-ProRule" id="PRU00409"/>
    </source>
</evidence>
<dbReference type="PROSITE" id="PS00188">
    <property type="entry name" value="BIOTIN"/>
    <property type="match status" value="1"/>
</dbReference>
<dbReference type="Pfam" id="PF02786">
    <property type="entry name" value="CPSase_L_D2"/>
    <property type="match status" value="1"/>
</dbReference>
<evidence type="ECO:0000313" key="10">
    <source>
        <dbReference type="EMBL" id="NDW43552.1"/>
    </source>
</evidence>
<dbReference type="InterPro" id="IPR016185">
    <property type="entry name" value="PreATP-grasp_dom_sf"/>
</dbReference>
<evidence type="ECO:0000256" key="4">
    <source>
        <dbReference type="ARBA" id="ARBA00022840"/>
    </source>
</evidence>
<dbReference type="PANTHER" id="PTHR18866:SF33">
    <property type="entry name" value="METHYLCROTONOYL-COA CARBOXYLASE SUBUNIT ALPHA, MITOCHONDRIAL-RELATED"/>
    <property type="match status" value="1"/>
</dbReference>
<dbReference type="InterPro" id="IPR005479">
    <property type="entry name" value="CPAse_ATP-bd"/>
</dbReference>
<dbReference type="InterPro" id="IPR011053">
    <property type="entry name" value="Single_hybrid_motif"/>
</dbReference>
<reference evidence="10" key="1">
    <citation type="submission" date="2020-02" db="EMBL/GenBank/DDBJ databases">
        <title>Delineation of the pyrene-degrading pathway in Roseobacter clade bacteria by genomic analysis.</title>
        <authorList>
            <person name="Zhou H."/>
            <person name="Wang H."/>
        </authorList>
    </citation>
    <scope>NUCLEOTIDE SEQUENCE</scope>
    <source>
        <strain evidence="10">PrR005</strain>
    </source>
</reference>
<keyword evidence="2" id="KW-0436">Ligase</keyword>
<evidence type="ECO:0000256" key="1">
    <source>
        <dbReference type="ARBA" id="ARBA00001953"/>
    </source>
</evidence>
<dbReference type="PROSITE" id="PS50968">
    <property type="entry name" value="BIOTINYL_LIPOYL"/>
    <property type="match status" value="1"/>
</dbReference>
<dbReference type="FunFam" id="3.30.470.20:FF:000028">
    <property type="entry name" value="Methylcrotonoyl-CoA carboxylase subunit alpha, mitochondrial"/>
    <property type="match status" value="1"/>
</dbReference>
<comment type="cofactor">
    <cofactor evidence="1">
        <name>biotin</name>
        <dbReference type="ChEBI" id="CHEBI:57586"/>
    </cofactor>
</comment>
<dbReference type="InterPro" id="IPR011761">
    <property type="entry name" value="ATP-grasp"/>
</dbReference>
<dbReference type="Pfam" id="PF02785">
    <property type="entry name" value="Biotin_carb_C"/>
    <property type="match status" value="1"/>
</dbReference>
<dbReference type="GO" id="GO:0016874">
    <property type="term" value="F:ligase activity"/>
    <property type="evidence" value="ECO:0007669"/>
    <property type="project" value="UniProtKB-KW"/>
</dbReference>
<dbReference type="GO" id="GO:0005524">
    <property type="term" value="F:ATP binding"/>
    <property type="evidence" value="ECO:0007669"/>
    <property type="project" value="UniProtKB-UniRule"/>
</dbReference>
<dbReference type="RefSeq" id="WP_164126917.1">
    <property type="nucleotide sequence ID" value="NZ_JAAGOX010000002.1"/>
</dbReference>
<dbReference type="InterPro" id="IPR011054">
    <property type="entry name" value="Rudment_hybrid_motif"/>
</dbReference>
<gene>
    <name evidence="10" type="ORF">G0P99_01110</name>
</gene>
<evidence type="ECO:0000259" key="7">
    <source>
        <dbReference type="PROSITE" id="PS50968"/>
    </source>
</evidence>
<dbReference type="CDD" id="cd06850">
    <property type="entry name" value="biotinyl_domain"/>
    <property type="match status" value="1"/>
</dbReference>
<dbReference type="PROSITE" id="PS50979">
    <property type="entry name" value="BC"/>
    <property type="match status" value="1"/>
</dbReference>
<evidence type="ECO:0000259" key="9">
    <source>
        <dbReference type="PROSITE" id="PS50979"/>
    </source>
</evidence>
<dbReference type="SMART" id="SM00878">
    <property type="entry name" value="Biotin_carb_C"/>
    <property type="match status" value="1"/>
</dbReference>